<keyword evidence="2" id="KW-1185">Reference proteome</keyword>
<sequence length="173" mass="19577">MNYIHITKEKNGWLPEIGIHFSIIILYSKTSIYLLNSGTLCNGNHTVNLGVQKTLNFKREATIGQEIDFTGLFPTTKINNKYIYKMIDDFTKRFEAILTSVPFVKPATAAAFTSIANATVSTYGKDIRGIGTLLHQVRVVRISHPLNVYPFHLPRRAMVPTRHSFTGKYKNIC</sequence>
<dbReference type="Proteomes" id="UP000031668">
    <property type="component" value="Unassembled WGS sequence"/>
</dbReference>
<comment type="caution">
    <text evidence="1">The sequence shown here is derived from an EMBL/GenBank/DDBJ whole genome shotgun (WGS) entry which is preliminary data.</text>
</comment>
<accession>A0A0C2JGW7</accession>
<name>A0A0C2JGW7_THEKT</name>
<evidence type="ECO:0000313" key="2">
    <source>
        <dbReference type="Proteomes" id="UP000031668"/>
    </source>
</evidence>
<reference evidence="1 2" key="1">
    <citation type="journal article" date="2014" name="Genome Biol. Evol.">
        <title>The genome of the myxosporean Thelohanellus kitauei shows adaptations to nutrient acquisition within its fish host.</title>
        <authorList>
            <person name="Yang Y."/>
            <person name="Xiong J."/>
            <person name="Zhou Z."/>
            <person name="Huo F."/>
            <person name="Miao W."/>
            <person name="Ran C."/>
            <person name="Liu Y."/>
            <person name="Zhang J."/>
            <person name="Feng J."/>
            <person name="Wang M."/>
            <person name="Wang M."/>
            <person name="Wang L."/>
            <person name="Yao B."/>
        </authorList>
    </citation>
    <scope>NUCLEOTIDE SEQUENCE [LARGE SCALE GENOMIC DNA]</scope>
    <source>
        <strain evidence="1">Wuqing</strain>
    </source>
</reference>
<organism evidence="1 2">
    <name type="scientific">Thelohanellus kitauei</name>
    <name type="common">Myxosporean</name>
    <dbReference type="NCBI Taxonomy" id="669202"/>
    <lineage>
        <taxon>Eukaryota</taxon>
        <taxon>Metazoa</taxon>
        <taxon>Cnidaria</taxon>
        <taxon>Myxozoa</taxon>
        <taxon>Myxosporea</taxon>
        <taxon>Bivalvulida</taxon>
        <taxon>Platysporina</taxon>
        <taxon>Myxobolidae</taxon>
        <taxon>Thelohanellus</taxon>
    </lineage>
</organism>
<gene>
    <name evidence="1" type="ORF">RF11_10925</name>
</gene>
<dbReference type="EMBL" id="JWZT01002833">
    <property type="protein sequence ID" value="KII68528.1"/>
    <property type="molecule type" value="Genomic_DNA"/>
</dbReference>
<protein>
    <submittedName>
        <fullName evidence="1">Uncharacterized protein</fullName>
    </submittedName>
</protein>
<proteinExistence type="predicted"/>
<evidence type="ECO:0000313" key="1">
    <source>
        <dbReference type="EMBL" id="KII68528.1"/>
    </source>
</evidence>
<dbReference type="AlphaFoldDB" id="A0A0C2JGW7"/>